<dbReference type="VEuPathDB" id="TrichDB:TRFO_17444"/>
<dbReference type="Pfam" id="PF13891">
    <property type="entry name" value="zf-C3HC3H_KANSL2"/>
    <property type="match status" value="1"/>
</dbReference>
<name>A0A1J4KNA3_9EUKA</name>
<gene>
    <name evidence="4" type="ORF">TRFO_17444</name>
</gene>
<evidence type="ECO:0000256" key="1">
    <source>
        <dbReference type="ARBA" id="ARBA00004123"/>
    </source>
</evidence>
<evidence type="ECO:0000259" key="3">
    <source>
        <dbReference type="Pfam" id="PF13891"/>
    </source>
</evidence>
<comment type="caution">
    <text evidence="4">The sequence shown here is derived from an EMBL/GenBank/DDBJ whole genome shotgun (WGS) entry which is preliminary data.</text>
</comment>
<evidence type="ECO:0000256" key="2">
    <source>
        <dbReference type="ARBA" id="ARBA00023242"/>
    </source>
</evidence>
<organism evidence="4 5">
    <name type="scientific">Tritrichomonas foetus</name>
    <dbReference type="NCBI Taxonomy" id="1144522"/>
    <lineage>
        <taxon>Eukaryota</taxon>
        <taxon>Metamonada</taxon>
        <taxon>Parabasalia</taxon>
        <taxon>Tritrichomonadida</taxon>
        <taxon>Tritrichomonadidae</taxon>
        <taxon>Tritrichomonas</taxon>
    </lineage>
</organism>
<reference evidence="4" key="1">
    <citation type="submission" date="2016-10" db="EMBL/GenBank/DDBJ databases">
        <authorList>
            <person name="Benchimol M."/>
            <person name="Almeida L.G."/>
            <person name="Vasconcelos A.T."/>
            <person name="Perreira-Neves A."/>
            <person name="Rosa I.A."/>
            <person name="Tasca T."/>
            <person name="Bogo M.R."/>
            <person name="de Souza W."/>
        </authorList>
    </citation>
    <scope>NUCLEOTIDE SEQUENCE [LARGE SCALE GENOMIC DNA]</scope>
    <source>
        <strain evidence="4">K</strain>
    </source>
</reference>
<keyword evidence="2" id="KW-0539">Nucleus</keyword>
<sequence length="209" mass="24192">MNQNEFFESLSKFGIGGISDRIPENLRSHLDAPPEFGSLIQIQMIEQFPLQEPYRKQYPPSDEMRRSFVEAQLKQIRDLSDITEDSLPMPEIPGPVIEIEGDFESEEEFINFKKAVAVDYKRKSESLGFRDPINVCKSPICINPAIPGFEYCTYHIIEDEECDKQIFLKQCEYVDEKGNQCKTPCASQYAHCLTHRNQPIFKRRRSGFA</sequence>
<accession>A0A1J4KNA3</accession>
<dbReference type="InterPro" id="IPR025927">
    <property type="entry name" value="Znf_KANL2-like"/>
</dbReference>
<dbReference type="RefSeq" id="XP_068365851.1">
    <property type="nucleotide sequence ID" value="XM_068499588.1"/>
</dbReference>
<dbReference type="GO" id="GO:0005634">
    <property type="term" value="C:nucleus"/>
    <property type="evidence" value="ECO:0007669"/>
    <property type="project" value="UniProtKB-SubCell"/>
</dbReference>
<feature type="domain" description="KANL2-like probable zinc-finger" evidence="3">
    <location>
        <begin position="136"/>
        <end position="195"/>
    </location>
</feature>
<protein>
    <recommendedName>
        <fullName evidence="3">KANL2-like probable zinc-finger domain-containing protein</fullName>
    </recommendedName>
</protein>
<keyword evidence="5" id="KW-1185">Reference proteome</keyword>
<dbReference type="Proteomes" id="UP000179807">
    <property type="component" value="Unassembled WGS sequence"/>
</dbReference>
<evidence type="ECO:0000313" key="5">
    <source>
        <dbReference type="Proteomes" id="UP000179807"/>
    </source>
</evidence>
<dbReference type="AlphaFoldDB" id="A0A1J4KNA3"/>
<proteinExistence type="predicted"/>
<dbReference type="EMBL" id="MLAK01000558">
    <property type="protein sequence ID" value="OHT12715.1"/>
    <property type="molecule type" value="Genomic_DNA"/>
</dbReference>
<dbReference type="OrthoDB" id="10402770at2759"/>
<dbReference type="GeneID" id="94834292"/>
<comment type="subcellular location">
    <subcellularLocation>
        <location evidence="1">Nucleus</location>
    </subcellularLocation>
</comment>
<evidence type="ECO:0000313" key="4">
    <source>
        <dbReference type="EMBL" id="OHT12715.1"/>
    </source>
</evidence>